<sequence length="662" mass="73673">MSRGHRLTIRAESRVGLEWVLEPSFDGGLILFGGFMTVARCVRSLALRHLLCGCGAIAMLFLGAVAFMSPGYAAEKLNVGEDAGAVAKPASGGEGDAYDVAPEADAVVAKINAAVRSGWKAHNLRPSRQATDGEWCRRAYLDLIGRTPTVEELDAFLSRSSKTKRAELVERLLGSEYADDYARNWKTIWTNILIGRTGGTDRQSLTSRPGMMDFLEQCFADNKPYHLMVRDLVTATGDARPGMKDYNGAVNFLVEKLDEGGVQAAAKTAQVFLGMSVQCTQCHNHPFNEHRQNQFWELNAFFRQARVDVERMGDDNPRRDATLSDVDIAGEGKMLGRDNRREIYLEMRDGKLVDRDQGELYSAPLFYELRNGQLQVAYPAFVDGTTLAELFAEQGPEFGNSGRLTQVNRRHELAKLMLAAPELERAAVNRMWAHFLGYGFTKPVDDMGSHNPPSHPELLDELAKAFRASGFDMKQLMRWIALSEAYGLSSEIGAGNKEDDPELGRPPQFSRFYIRQMAPEQLYESLLTATRADAGMKKFDRELLKQRWLEQFATASGNDEATESTSFNGSIPQALTMMNGELVRRACSADSGGFLDQVANDAELSDREKINYLYLAALSRPPGKDETKICNELLAARYGNVVETLQDVWWAVLNSNEFILIH</sequence>
<dbReference type="PANTHER" id="PTHR35889:SF3">
    <property type="entry name" value="F-BOX DOMAIN-CONTAINING PROTEIN"/>
    <property type="match status" value="1"/>
</dbReference>
<dbReference type="Proteomes" id="UP000317909">
    <property type="component" value="Chromosome"/>
</dbReference>
<feature type="transmembrane region" description="Helical" evidence="1">
    <location>
        <begin position="50"/>
        <end position="68"/>
    </location>
</feature>
<accession>A0A517TSL0</accession>
<reference evidence="4 5" key="1">
    <citation type="submission" date="2019-02" db="EMBL/GenBank/DDBJ databases">
        <title>Deep-cultivation of Planctomycetes and their phenomic and genomic characterization uncovers novel biology.</title>
        <authorList>
            <person name="Wiegand S."/>
            <person name="Jogler M."/>
            <person name="Boedeker C."/>
            <person name="Pinto D."/>
            <person name="Vollmers J."/>
            <person name="Rivas-Marin E."/>
            <person name="Kohn T."/>
            <person name="Peeters S.H."/>
            <person name="Heuer A."/>
            <person name="Rast P."/>
            <person name="Oberbeckmann S."/>
            <person name="Bunk B."/>
            <person name="Jeske O."/>
            <person name="Meyerdierks A."/>
            <person name="Storesund J.E."/>
            <person name="Kallscheuer N."/>
            <person name="Luecker S."/>
            <person name="Lage O.M."/>
            <person name="Pohl T."/>
            <person name="Merkel B.J."/>
            <person name="Hornburger P."/>
            <person name="Mueller R.-W."/>
            <person name="Bruemmer F."/>
            <person name="Labrenz M."/>
            <person name="Spormann A.M."/>
            <person name="Op den Camp H."/>
            <person name="Overmann J."/>
            <person name="Amann R."/>
            <person name="Jetten M.S.M."/>
            <person name="Mascher T."/>
            <person name="Medema M.H."/>
            <person name="Devos D.P."/>
            <person name="Kaster A.-K."/>
            <person name="Ovreas L."/>
            <person name="Rohde M."/>
            <person name="Galperin M.Y."/>
            <person name="Jogler C."/>
        </authorList>
    </citation>
    <scope>NUCLEOTIDE SEQUENCE [LARGE SCALE GENOMIC DNA]</scope>
    <source>
        <strain evidence="4 5">I41</strain>
    </source>
</reference>
<keyword evidence="1" id="KW-1133">Transmembrane helix</keyword>
<gene>
    <name evidence="4" type="ORF">I41_05120</name>
</gene>
<evidence type="ECO:0000313" key="5">
    <source>
        <dbReference type="Proteomes" id="UP000317909"/>
    </source>
</evidence>
<dbReference type="Pfam" id="PF07587">
    <property type="entry name" value="PSD1"/>
    <property type="match status" value="1"/>
</dbReference>
<name>A0A517TSL0_9BACT</name>
<evidence type="ECO:0008006" key="6">
    <source>
        <dbReference type="Google" id="ProtNLM"/>
    </source>
</evidence>
<keyword evidence="5" id="KW-1185">Reference proteome</keyword>
<dbReference type="KEGG" id="llh:I41_05120"/>
<dbReference type="Pfam" id="PF07583">
    <property type="entry name" value="PSCyt2"/>
    <property type="match status" value="1"/>
</dbReference>
<dbReference type="EMBL" id="CP036339">
    <property type="protein sequence ID" value="QDT71355.1"/>
    <property type="molecule type" value="Genomic_DNA"/>
</dbReference>
<keyword evidence="1" id="KW-0472">Membrane</keyword>
<dbReference type="PANTHER" id="PTHR35889">
    <property type="entry name" value="CYCLOINULO-OLIGOSACCHARIDE FRUCTANOTRANSFERASE-RELATED"/>
    <property type="match status" value="1"/>
</dbReference>
<evidence type="ECO:0000313" key="4">
    <source>
        <dbReference type="EMBL" id="QDT71355.1"/>
    </source>
</evidence>
<keyword evidence="1" id="KW-0812">Transmembrane</keyword>
<dbReference type="RefSeq" id="WP_246133788.1">
    <property type="nucleotide sequence ID" value="NZ_CP036339.1"/>
</dbReference>
<protein>
    <recommendedName>
        <fullName evidence="6">DUF1549 domain-containing protein</fullName>
    </recommendedName>
</protein>
<proteinExistence type="predicted"/>
<evidence type="ECO:0000256" key="1">
    <source>
        <dbReference type="SAM" id="Phobius"/>
    </source>
</evidence>
<dbReference type="InterPro" id="IPR011444">
    <property type="entry name" value="DUF1549"/>
</dbReference>
<feature type="domain" description="DUF1549" evidence="2">
    <location>
        <begin position="110"/>
        <end position="305"/>
    </location>
</feature>
<dbReference type="InterPro" id="IPR022655">
    <property type="entry name" value="DUF1553"/>
</dbReference>
<evidence type="ECO:0000259" key="2">
    <source>
        <dbReference type="Pfam" id="PF07583"/>
    </source>
</evidence>
<feature type="domain" description="DUF1553" evidence="3">
    <location>
        <begin position="409"/>
        <end position="531"/>
    </location>
</feature>
<dbReference type="AlphaFoldDB" id="A0A517TSL0"/>
<organism evidence="4 5">
    <name type="scientific">Lacipirellula limnantheis</name>
    <dbReference type="NCBI Taxonomy" id="2528024"/>
    <lineage>
        <taxon>Bacteria</taxon>
        <taxon>Pseudomonadati</taxon>
        <taxon>Planctomycetota</taxon>
        <taxon>Planctomycetia</taxon>
        <taxon>Pirellulales</taxon>
        <taxon>Lacipirellulaceae</taxon>
        <taxon>Lacipirellula</taxon>
    </lineage>
</organism>
<evidence type="ECO:0000259" key="3">
    <source>
        <dbReference type="Pfam" id="PF07587"/>
    </source>
</evidence>